<dbReference type="UniPathway" id="UPA00143"/>
<dbReference type="SUPFAM" id="SSF54695">
    <property type="entry name" value="POZ domain"/>
    <property type="match status" value="1"/>
</dbReference>
<name>A0A8J5GFJ8_ZINOF</name>
<dbReference type="AlphaFoldDB" id="A0A8J5GFJ8"/>
<organism evidence="3 4">
    <name type="scientific">Zingiber officinale</name>
    <name type="common">Ginger</name>
    <name type="synonym">Amomum zingiber</name>
    <dbReference type="NCBI Taxonomy" id="94328"/>
    <lineage>
        <taxon>Eukaryota</taxon>
        <taxon>Viridiplantae</taxon>
        <taxon>Streptophyta</taxon>
        <taxon>Embryophyta</taxon>
        <taxon>Tracheophyta</taxon>
        <taxon>Spermatophyta</taxon>
        <taxon>Magnoliopsida</taxon>
        <taxon>Liliopsida</taxon>
        <taxon>Zingiberales</taxon>
        <taxon>Zingiberaceae</taxon>
        <taxon>Zingiber</taxon>
    </lineage>
</organism>
<dbReference type="Proteomes" id="UP000734854">
    <property type="component" value="Unassembled WGS sequence"/>
</dbReference>
<accession>A0A8J5GFJ8</accession>
<dbReference type="PANTHER" id="PTHR31060:SF30">
    <property type="entry name" value="OS07G0668800 PROTEIN"/>
    <property type="match status" value="1"/>
</dbReference>
<feature type="domain" description="BTB" evidence="2">
    <location>
        <begin position="84"/>
        <end position="162"/>
    </location>
</feature>
<reference evidence="3 4" key="1">
    <citation type="submission" date="2020-08" db="EMBL/GenBank/DDBJ databases">
        <title>Plant Genome Project.</title>
        <authorList>
            <person name="Zhang R.-G."/>
        </authorList>
    </citation>
    <scope>NUCLEOTIDE SEQUENCE [LARGE SCALE GENOMIC DNA]</scope>
    <source>
        <tissue evidence="3">Rhizome</tissue>
    </source>
</reference>
<dbReference type="PANTHER" id="PTHR31060">
    <property type="entry name" value="OSJNBA0011J08.25 PROTEIN-RELATED"/>
    <property type="match status" value="1"/>
</dbReference>
<evidence type="ECO:0000313" key="3">
    <source>
        <dbReference type="EMBL" id="KAG6503729.1"/>
    </source>
</evidence>
<dbReference type="InterPro" id="IPR000210">
    <property type="entry name" value="BTB/POZ_dom"/>
</dbReference>
<sequence>MLSVASPGLAAPPRCNAPSPAAALEVVSPLPDSAAGEVVSTSIVSPKECASSLGPSSSLPPLIQSSKIKPLLKTLVRFGDRATSDVVVRIRTHEGRDNWFYCHSGILIDKSKYFAERLSDDWPTCQILDSRYCVEVYCEEFEFNSYVVALRLLYAKEPQTRYGVRNTIDILQVAVRLGCHQLSQYCIDYLESVPWEEADEEQILKIIPHLGSQYEEILARLQPVNPISVISIFMSTLRFATSSLPQSVRDMKSSAQDQLEYMLTEDDDAPMLTLDNQDIKLAVKNCVSDLLSRFNCHLESILYESQEIVTKINMENRLQPFLTDISWICQILNKMEMMKHLAHYWLEASRNIVKVTEKMDAEAADLLEIKLKVIEVTSKVLDSVVFGHVIVPTATRLLMVNVWLPFMQRARPLFEQPNSDHEEGSTLKIDCEIWLGLESAFVSIILTLPSDNQAEILAEWLKSEHARYPDLTEALETWCYRSKVAKKRLSLFGAIGNGKSS</sequence>
<dbReference type="InterPro" id="IPR038920">
    <property type="entry name" value="At3g05675-like"/>
</dbReference>
<evidence type="ECO:0000313" key="4">
    <source>
        <dbReference type="Proteomes" id="UP000734854"/>
    </source>
</evidence>
<protein>
    <recommendedName>
        <fullName evidence="2">BTB domain-containing protein</fullName>
    </recommendedName>
</protein>
<gene>
    <name evidence="3" type="ORF">ZIOFF_036053</name>
</gene>
<dbReference type="InterPro" id="IPR011333">
    <property type="entry name" value="SKP1/BTB/POZ_sf"/>
</dbReference>
<dbReference type="GO" id="GO:0016567">
    <property type="term" value="P:protein ubiquitination"/>
    <property type="evidence" value="ECO:0007669"/>
    <property type="project" value="UniProtKB-UniPathway"/>
</dbReference>
<keyword evidence="4" id="KW-1185">Reference proteome</keyword>
<comment type="pathway">
    <text evidence="1">Protein modification; protein ubiquitination.</text>
</comment>
<dbReference type="EMBL" id="JACMSC010000010">
    <property type="protein sequence ID" value="KAG6503729.1"/>
    <property type="molecule type" value="Genomic_DNA"/>
</dbReference>
<proteinExistence type="predicted"/>
<dbReference type="Gene3D" id="3.30.710.10">
    <property type="entry name" value="Potassium Channel Kv1.1, Chain A"/>
    <property type="match status" value="1"/>
</dbReference>
<dbReference type="Pfam" id="PF00651">
    <property type="entry name" value="BTB"/>
    <property type="match status" value="1"/>
</dbReference>
<evidence type="ECO:0000256" key="1">
    <source>
        <dbReference type="ARBA" id="ARBA00004906"/>
    </source>
</evidence>
<evidence type="ECO:0000259" key="2">
    <source>
        <dbReference type="PROSITE" id="PS50097"/>
    </source>
</evidence>
<dbReference type="PROSITE" id="PS50097">
    <property type="entry name" value="BTB"/>
    <property type="match status" value="1"/>
</dbReference>
<comment type="caution">
    <text evidence="3">The sequence shown here is derived from an EMBL/GenBank/DDBJ whole genome shotgun (WGS) entry which is preliminary data.</text>
</comment>